<reference evidence="2" key="2">
    <citation type="submission" date="2015-09" db="EMBL/GenBank/DDBJ databases">
        <title>Draft genome sequence of a multidrug-resistant Chryseobacterium indologenes isolate from Malaysia.</title>
        <authorList>
            <person name="Yu C.Y."/>
            <person name="Ang G.Y."/>
            <person name="Chan K.-G."/>
        </authorList>
    </citation>
    <scope>NUCLEOTIDE SEQUENCE [LARGE SCALE GENOMIC DNA]</scope>
    <source>
        <strain evidence="2">CI_885</strain>
    </source>
</reference>
<organism evidence="1 2">
    <name type="scientific">Chryseobacterium indologenes</name>
    <name type="common">Flavobacterium indologenes</name>
    <dbReference type="NCBI Taxonomy" id="253"/>
    <lineage>
        <taxon>Bacteria</taxon>
        <taxon>Pseudomonadati</taxon>
        <taxon>Bacteroidota</taxon>
        <taxon>Flavobacteriia</taxon>
        <taxon>Flavobacteriales</taxon>
        <taxon>Weeksellaceae</taxon>
        <taxon>Chryseobacterium group</taxon>
        <taxon>Chryseobacterium</taxon>
    </lineage>
</organism>
<gene>
    <name evidence="1" type="ORF">AOB46_11855</name>
</gene>
<evidence type="ECO:0000313" key="2">
    <source>
        <dbReference type="Proteomes" id="UP000037953"/>
    </source>
</evidence>
<evidence type="ECO:0000313" key="1">
    <source>
        <dbReference type="EMBL" id="KPE51036.1"/>
    </source>
</evidence>
<reference evidence="1 2" key="1">
    <citation type="journal article" date="2015" name="Genom Data">
        <title>Draft genome sequence of a multidrug-resistant Chryseobacterium indologenes isolate from Malaysia.</title>
        <authorList>
            <person name="Yu C.Y."/>
            <person name="Ang G.Y."/>
            <person name="Cheng H.J."/>
            <person name="Cheong Y.M."/>
            <person name="Yin W.F."/>
            <person name="Chan K.G."/>
        </authorList>
    </citation>
    <scope>NUCLEOTIDE SEQUENCE [LARGE SCALE GENOMIC DNA]</scope>
    <source>
        <strain evidence="1 2">CI_885</strain>
    </source>
</reference>
<dbReference type="PATRIC" id="fig|253.9.peg.4214"/>
<name>A0A0N1KRW1_CHRID</name>
<comment type="caution">
    <text evidence="1">The sequence shown here is derived from an EMBL/GenBank/DDBJ whole genome shotgun (WGS) entry which is preliminary data.</text>
</comment>
<protein>
    <submittedName>
        <fullName evidence="1">Uncharacterized protein</fullName>
    </submittedName>
</protein>
<sequence length="198" mass="22722">MIKGVPEQHSGGFHDTESRKQYEEALLPLKFEILKKRFFSINRWKSYCGEGFADFKLYDSSGKEADRDPQKGDYMRIDIPGPGERESKGYDWVEVTEICYYQDNTSESIQMTCRPSRDPQIRNKGHIAHFYSARATSTFMISRTPGYLKAAVYGRNETPNFKAKFIDVIRNLMVAAGGIMGVSKIQWKQLADGFLDFD</sequence>
<accession>A0A0N1KRW1</accession>
<dbReference type="EMBL" id="LJOD01000007">
    <property type="protein sequence ID" value="KPE51036.1"/>
    <property type="molecule type" value="Genomic_DNA"/>
</dbReference>
<dbReference type="Proteomes" id="UP000037953">
    <property type="component" value="Unassembled WGS sequence"/>
</dbReference>
<proteinExistence type="predicted"/>
<dbReference type="AlphaFoldDB" id="A0A0N1KRW1"/>